<reference evidence="3 4" key="1">
    <citation type="journal article" date="2021" name="Cell Host Microbe">
        <title>in vivo commensal control of Clostridioides difficile virulence.</title>
        <authorList>
            <person name="Girinathan B.P."/>
            <person name="Dibenedetto N."/>
            <person name="Worley J.N."/>
            <person name="Peltier J."/>
            <person name="Arrieta-Ortiz M.L."/>
            <person name="Rupa Christinal Immanuel S."/>
            <person name="Lavin R."/>
            <person name="Delaney M.L."/>
            <person name="Cummins C."/>
            <person name="Hoffmann M."/>
            <person name="Luo Y."/>
            <person name="Gonzalez-Escalona N."/>
            <person name="Allard M."/>
            <person name="Onderdonk A.B."/>
            <person name="Gerber G.K."/>
            <person name="Sonenshein A.L."/>
            <person name="Baliga N."/>
            <person name="Dupuy B."/>
            <person name="Bry L."/>
        </authorList>
    </citation>
    <scope>NUCLEOTIDE SEQUENCE [LARGE SCALE GENOMIC DNA]</scope>
    <source>
        <strain evidence="3 4">DSM 599</strain>
    </source>
</reference>
<sequence>MYNNIKNILKENNIKFEEYDHEPILSFEKAKEVRERLQYNGVESKSLFIKDKSGNYYIFVTTEGKKLDSKVVKNIVGGKVSICSGEELMQITQCMPGCVSPFGYEENISLIIDEDIFNHDKIIFSPGVPEKTFIIKSNEFKEVLNNINNTVYKYV</sequence>
<dbReference type="PANTHER" id="PTHR31423:SF3">
    <property type="entry name" value="PROLYL-TRNA SYNTHETASE ASSOCIATED DOMAIN-CONTAINING PROTEIN 1-RELATED"/>
    <property type="match status" value="1"/>
</dbReference>
<feature type="domain" description="YbaK/aminoacyl-tRNA synthetase-associated" evidence="2">
    <location>
        <begin position="43"/>
        <end position="141"/>
    </location>
</feature>
<evidence type="ECO:0000259" key="2">
    <source>
        <dbReference type="Pfam" id="PF04073"/>
    </source>
</evidence>
<dbReference type="Pfam" id="PF04073">
    <property type="entry name" value="tRNA_edit"/>
    <property type="match status" value="1"/>
</dbReference>
<dbReference type="Gene3D" id="3.90.960.10">
    <property type="entry name" value="YbaK/aminoacyl-tRNA synthetase-associated domain"/>
    <property type="match status" value="1"/>
</dbReference>
<evidence type="ECO:0000313" key="4">
    <source>
        <dbReference type="Proteomes" id="UP001299068"/>
    </source>
</evidence>
<comment type="caution">
    <text evidence="3">The sequence shown here is derived from an EMBL/GenBank/DDBJ whole genome shotgun (WGS) entry which is preliminary data.</text>
</comment>
<keyword evidence="4" id="KW-1185">Reference proteome</keyword>
<dbReference type="EMBL" id="JAIKTU010000001">
    <property type="protein sequence ID" value="MBY0754038.1"/>
    <property type="molecule type" value="Genomic_DNA"/>
</dbReference>
<dbReference type="GO" id="GO:0003677">
    <property type="term" value="F:DNA binding"/>
    <property type="evidence" value="ECO:0007669"/>
    <property type="project" value="UniProtKB-KW"/>
</dbReference>
<dbReference type="SUPFAM" id="SSF55826">
    <property type="entry name" value="YbaK/ProRS associated domain"/>
    <property type="match status" value="1"/>
</dbReference>
<dbReference type="InterPro" id="IPR007214">
    <property type="entry name" value="YbaK/aa-tRNA-synth-assoc-dom"/>
</dbReference>
<comment type="similarity">
    <text evidence="1">Belongs to the PRORSD1 family.</text>
</comment>
<evidence type="ECO:0000256" key="1">
    <source>
        <dbReference type="ARBA" id="ARBA00010201"/>
    </source>
</evidence>
<dbReference type="Proteomes" id="UP001299068">
    <property type="component" value="Unassembled WGS sequence"/>
</dbReference>
<protein>
    <submittedName>
        <fullName evidence="3">DNA-binding protein</fullName>
    </submittedName>
</protein>
<dbReference type="PANTHER" id="PTHR31423">
    <property type="entry name" value="YBAK DOMAIN-CONTAINING PROTEIN"/>
    <property type="match status" value="1"/>
</dbReference>
<dbReference type="RefSeq" id="WP_221858414.1">
    <property type="nucleotide sequence ID" value="NZ_JAIKTU010000001.1"/>
</dbReference>
<proteinExistence type="inferred from homology"/>
<dbReference type="InterPro" id="IPR040285">
    <property type="entry name" value="ProX/PRXD1"/>
</dbReference>
<organism evidence="3 4">
    <name type="scientific">Clostridium sardiniense</name>
    <name type="common">Clostridium absonum</name>
    <dbReference type="NCBI Taxonomy" id="29369"/>
    <lineage>
        <taxon>Bacteria</taxon>
        <taxon>Bacillati</taxon>
        <taxon>Bacillota</taxon>
        <taxon>Clostridia</taxon>
        <taxon>Eubacteriales</taxon>
        <taxon>Clostridiaceae</taxon>
        <taxon>Clostridium</taxon>
    </lineage>
</organism>
<name>A0ABS7KTX1_CLOSR</name>
<gene>
    <name evidence="3" type="ORF">K5V21_01080</name>
</gene>
<evidence type="ECO:0000313" key="3">
    <source>
        <dbReference type="EMBL" id="MBY0754038.1"/>
    </source>
</evidence>
<dbReference type="InterPro" id="IPR036754">
    <property type="entry name" value="YbaK/aa-tRNA-synt-asso_dom_sf"/>
</dbReference>
<keyword evidence="3" id="KW-0238">DNA-binding</keyword>
<accession>A0ABS7KTX1</accession>